<gene>
    <name evidence="2" type="ORF">FOE67_15730</name>
</gene>
<keyword evidence="3" id="KW-1185">Reference proteome</keyword>
<organism evidence="2 3">
    <name type="scientific">Streptomyces calidiresistens</name>
    <dbReference type="NCBI Taxonomy" id="1485586"/>
    <lineage>
        <taxon>Bacteria</taxon>
        <taxon>Bacillati</taxon>
        <taxon>Actinomycetota</taxon>
        <taxon>Actinomycetes</taxon>
        <taxon>Kitasatosporales</taxon>
        <taxon>Streptomycetaceae</taxon>
        <taxon>Streptomyces</taxon>
    </lineage>
</organism>
<protein>
    <submittedName>
        <fullName evidence="2">Uncharacterized protein</fullName>
    </submittedName>
</protein>
<name>A0A7W3T4R3_9ACTN</name>
<feature type="compositionally biased region" description="Low complexity" evidence="1">
    <location>
        <begin position="34"/>
        <end position="49"/>
    </location>
</feature>
<dbReference type="AlphaFoldDB" id="A0A7W3T4R3"/>
<evidence type="ECO:0000256" key="1">
    <source>
        <dbReference type="SAM" id="MobiDB-lite"/>
    </source>
</evidence>
<dbReference type="RefSeq" id="WP_182664804.1">
    <property type="nucleotide sequence ID" value="NZ_VKHS01000383.1"/>
</dbReference>
<sequence>MIDPLIGAGATVLAALVTAVIGAVTDTLRVEVGAPEPTPTVTETVTQPPVVDPPEDPEDPEDPDPEPAAATVRRSEQSVRLAADHSIDLDSRDDNWGVTTEPGAVGGDLRLDSHNWSGLKARHRMAVVERREPDFLLCRNAMTLVDSVPHDELRDDVSLCVRTSEGRWARVDVVRVSPDPRWLDLDVHVWEGTAPVEG</sequence>
<proteinExistence type="predicted"/>
<dbReference type="EMBL" id="VKHS01000383">
    <property type="protein sequence ID" value="MBB0230925.1"/>
    <property type="molecule type" value="Genomic_DNA"/>
</dbReference>
<accession>A0A7W3T4R3</accession>
<evidence type="ECO:0000313" key="2">
    <source>
        <dbReference type="EMBL" id="MBB0230925.1"/>
    </source>
</evidence>
<dbReference type="Proteomes" id="UP000530234">
    <property type="component" value="Unassembled WGS sequence"/>
</dbReference>
<reference evidence="3" key="1">
    <citation type="submission" date="2019-10" db="EMBL/GenBank/DDBJ databases">
        <title>Streptomyces sp. nov., a novel actinobacterium isolated from alkaline environment.</title>
        <authorList>
            <person name="Golinska P."/>
        </authorList>
    </citation>
    <scope>NUCLEOTIDE SEQUENCE [LARGE SCALE GENOMIC DNA]</scope>
    <source>
        <strain evidence="3">DSM 42108</strain>
    </source>
</reference>
<comment type="caution">
    <text evidence="2">The sequence shown here is derived from an EMBL/GenBank/DDBJ whole genome shotgun (WGS) entry which is preliminary data.</text>
</comment>
<feature type="region of interest" description="Disordered" evidence="1">
    <location>
        <begin position="34"/>
        <end position="77"/>
    </location>
</feature>
<feature type="compositionally biased region" description="Acidic residues" evidence="1">
    <location>
        <begin position="53"/>
        <end position="65"/>
    </location>
</feature>
<evidence type="ECO:0000313" key="3">
    <source>
        <dbReference type="Proteomes" id="UP000530234"/>
    </source>
</evidence>